<protein>
    <submittedName>
        <fullName evidence="2">Uncharacterized protein</fullName>
    </submittedName>
</protein>
<dbReference type="Proteomes" id="UP000694406">
    <property type="component" value="Unplaced"/>
</dbReference>
<name>A0A8C5RMY0_LATLA</name>
<feature type="region of interest" description="Disordered" evidence="1">
    <location>
        <begin position="1"/>
        <end position="44"/>
    </location>
</feature>
<reference evidence="2" key="1">
    <citation type="submission" date="2025-08" db="UniProtKB">
        <authorList>
            <consortium name="Ensembl"/>
        </authorList>
    </citation>
    <scope>IDENTIFICATION</scope>
</reference>
<organism evidence="2 3">
    <name type="scientific">Laticauda laticaudata</name>
    <name type="common">Blue-ringed sea krait</name>
    <name type="synonym">Blue-lipped sea krait</name>
    <dbReference type="NCBI Taxonomy" id="8630"/>
    <lineage>
        <taxon>Eukaryota</taxon>
        <taxon>Metazoa</taxon>
        <taxon>Chordata</taxon>
        <taxon>Craniata</taxon>
        <taxon>Vertebrata</taxon>
        <taxon>Euteleostomi</taxon>
        <taxon>Lepidosauria</taxon>
        <taxon>Squamata</taxon>
        <taxon>Bifurcata</taxon>
        <taxon>Unidentata</taxon>
        <taxon>Episquamata</taxon>
        <taxon>Toxicofera</taxon>
        <taxon>Serpentes</taxon>
        <taxon>Colubroidea</taxon>
        <taxon>Elapidae</taxon>
        <taxon>Laticaudinae</taxon>
        <taxon>Laticauda</taxon>
    </lineage>
</organism>
<proteinExistence type="predicted"/>
<evidence type="ECO:0000313" key="3">
    <source>
        <dbReference type="Proteomes" id="UP000694406"/>
    </source>
</evidence>
<accession>A0A8C5RMY0</accession>
<reference evidence="2" key="2">
    <citation type="submission" date="2025-09" db="UniProtKB">
        <authorList>
            <consortium name="Ensembl"/>
        </authorList>
    </citation>
    <scope>IDENTIFICATION</scope>
</reference>
<dbReference type="Ensembl" id="ENSLLTT00000005271.1">
    <property type="protein sequence ID" value="ENSLLTP00000005067.1"/>
    <property type="gene ID" value="ENSLLTG00000003864.1"/>
</dbReference>
<evidence type="ECO:0000313" key="2">
    <source>
        <dbReference type="Ensembl" id="ENSLLTP00000005067.1"/>
    </source>
</evidence>
<sequence length="78" mass="8756">DRKLIRKACRQGGAGETRVQAMNKEPPSPDPRARREKARTQTEPAIMEESALLPFTRHTWGLRCKEMLVGGAFVGNNH</sequence>
<evidence type="ECO:0000256" key="1">
    <source>
        <dbReference type="SAM" id="MobiDB-lite"/>
    </source>
</evidence>
<keyword evidence="3" id="KW-1185">Reference proteome</keyword>
<dbReference type="AlphaFoldDB" id="A0A8C5RMY0"/>